<evidence type="ECO:0000313" key="1">
    <source>
        <dbReference type="EMBL" id="KAL0930320.1"/>
    </source>
</evidence>
<evidence type="ECO:0000313" key="2">
    <source>
        <dbReference type="Proteomes" id="UP000805649"/>
    </source>
</evidence>
<protein>
    <submittedName>
        <fullName evidence="1">D-serine dehydratase 1</fullName>
    </submittedName>
</protein>
<keyword evidence="2" id="KW-1185">Reference proteome</keyword>
<name>A0ACC3YER8_COLTU</name>
<sequence length="474" mass="51950">MEAPQRLTPPIEELRNFYVGKDLRSIPLPAVVLDVAKVERHCQSMLNAAIALSVDFRAHVKTHKVSIPILMLDHKAWFVETREIARLQVGADSNDARFIVSTIAEIEHLLPLLRELSHAGRQVNVLYGVPLLKSQVERLGGLIRQLGKESISVLVDHPSQLEFVSRVCDLAGLPAGVYLKVDTGYHRAGLPPVFLNKDGLLERLVQLHTEGRASFEGLYSHSSLSYQDSTADQAMQNLAAEIEGCLEATNAHHEILASIGEFTISVGASPQVSSVENLTKGAEETVGARRLQNAIKKVQQVSHKKLKTKLELHAGVYSVLDMQQMATCARTTLGSYENEVAISVVAEICSVYNNGERQNPEALAAVGTLGLGREPCLFYDGWGVTDFYAYPGSDKRRRLVVTRISQEHSILSWEAGSDDIGSQPPVPFEVGGIVNIYPNHACVTGALYGWYLVVDSNKSDASKIIAVWVRASGW</sequence>
<proteinExistence type="predicted"/>
<dbReference type="Proteomes" id="UP000805649">
    <property type="component" value="Unassembled WGS sequence"/>
</dbReference>
<organism evidence="1 2">
    <name type="scientific">Colletotrichum truncatum</name>
    <name type="common">Anthracnose fungus</name>
    <name type="synonym">Colletotrichum capsici</name>
    <dbReference type="NCBI Taxonomy" id="5467"/>
    <lineage>
        <taxon>Eukaryota</taxon>
        <taxon>Fungi</taxon>
        <taxon>Dikarya</taxon>
        <taxon>Ascomycota</taxon>
        <taxon>Pezizomycotina</taxon>
        <taxon>Sordariomycetes</taxon>
        <taxon>Hypocreomycetidae</taxon>
        <taxon>Glomerellales</taxon>
        <taxon>Glomerellaceae</taxon>
        <taxon>Colletotrichum</taxon>
        <taxon>Colletotrichum truncatum species complex</taxon>
    </lineage>
</organism>
<reference evidence="1 2" key="1">
    <citation type="journal article" date="2020" name="Phytopathology">
        <title>Genome Sequence Resources of Colletotrichum truncatum, C. plurivorum, C. musicola, and C. sojae: Four Species Pathogenic to Soybean (Glycine max).</title>
        <authorList>
            <person name="Rogerio F."/>
            <person name="Boufleur T.R."/>
            <person name="Ciampi-Guillardi M."/>
            <person name="Sukno S.A."/>
            <person name="Thon M.R."/>
            <person name="Massola Junior N.S."/>
            <person name="Baroncelli R."/>
        </authorList>
    </citation>
    <scope>NUCLEOTIDE SEQUENCE [LARGE SCALE GENOMIC DNA]</scope>
    <source>
        <strain evidence="1 2">CMES1059</strain>
    </source>
</reference>
<comment type="caution">
    <text evidence="1">The sequence shown here is derived from an EMBL/GenBank/DDBJ whole genome shotgun (WGS) entry which is preliminary data.</text>
</comment>
<accession>A0ACC3YER8</accession>
<gene>
    <name evidence="1" type="ORF">CTRU02_214395</name>
</gene>
<dbReference type="EMBL" id="VUJX02000011">
    <property type="protein sequence ID" value="KAL0930320.1"/>
    <property type="molecule type" value="Genomic_DNA"/>
</dbReference>